<comment type="caution">
    <text evidence="3">The sequence shown here is derived from an EMBL/GenBank/DDBJ whole genome shotgun (WGS) entry which is preliminary data.</text>
</comment>
<keyword evidence="1" id="KW-0812">Transmembrane</keyword>
<dbReference type="Proteomes" id="UP000597877">
    <property type="component" value="Unassembled WGS sequence"/>
</dbReference>
<keyword evidence="4" id="KW-1185">Reference proteome</keyword>
<evidence type="ECO:0000259" key="2">
    <source>
        <dbReference type="Pfam" id="PF13529"/>
    </source>
</evidence>
<feature type="transmembrane region" description="Helical" evidence="1">
    <location>
        <begin position="12"/>
        <end position="36"/>
    </location>
</feature>
<dbReference type="Pfam" id="PF13529">
    <property type="entry name" value="Peptidase_C39_2"/>
    <property type="match status" value="1"/>
</dbReference>
<dbReference type="EMBL" id="JACOOZ010000002">
    <property type="protein sequence ID" value="MBC5667156.1"/>
    <property type="molecule type" value="Genomic_DNA"/>
</dbReference>
<keyword evidence="1" id="KW-0472">Membrane</keyword>
<dbReference type="RefSeq" id="WP_021952730.1">
    <property type="nucleotide sequence ID" value="NZ_JACOOZ010000002.1"/>
</dbReference>
<organism evidence="3 4">
    <name type="scientific">Eubacterium segne</name>
    <dbReference type="NCBI Taxonomy" id="2763045"/>
    <lineage>
        <taxon>Bacteria</taxon>
        <taxon>Bacillati</taxon>
        <taxon>Bacillota</taxon>
        <taxon>Clostridia</taxon>
        <taxon>Eubacteriales</taxon>
        <taxon>Eubacteriaceae</taxon>
        <taxon>Eubacterium</taxon>
    </lineage>
</organism>
<reference evidence="3 4" key="1">
    <citation type="submission" date="2020-08" db="EMBL/GenBank/DDBJ databases">
        <title>Genome public.</title>
        <authorList>
            <person name="Liu C."/>
            <person name="Sun Q."/>
        </authorList>
    </citation>
    <scope>NUCLEOTIDE SEQUENCE [LARGE SCALE GENOMIC DNA]</scope>
    <source>
        <strain evidence="3 4">BX4</strain>
    </source>
</reference>
<accession>A0ABR7F0M3</accession>
<evidence type="ECO:0000256" key="1">
    <source>
        <dbReference type="SAM" id="Phobius"/>
    </source>
</evidence>
<feature type="domain" description="Peptidase C39-like" evidence="2">
    <location>
        <begin position="127"/>
        <end position="260"/>
    </location>
</feature>
<keyword evidence="1" id="KW-1133">Transmembrane helix</keyword>
<proteinExistence type="predicted"/>
<evidence type="ECO:0000313" key="4">
    <source>
        <dbReference type="Proteomes" id="UP000597877"/>
    </source>
</evidence>
<sequence>MKRRRRRKIRVVRVTIFVVAILIVIFVGSKGAGFLINLKQTDTEEVTAKYKAETPVKRDYNEAEKKLAGLSEKYPEFKPIYNNRNEYPQEIIKSLCNTPEMIEFVKGYLDSGNKAKGGLTKKEKQAKIPLLIQWDKRWGYAPYGESDIGMAGCAPTCLSMVIVGLTHDDSATPYEVAKYAQDNGYYVENTGTSWGLMTEGTADFGVDGREISLDRETVMSNLQQGNPIICSVRPGDFTTEGHFIVLTSAQNNKVKVNDPNSRSRSRLWDYDKIEGQIKNLWAFSLKS</sequence>
<dbReference type="InterPro" id="IPR039564">
    <property type="entry name" value="Peptidase_C39-like"/>
</dbReference>
<name>A0ABR7F0M3_9FIRM</name>
<gene>
    <name evidence="3" type="ORF">H8S00_04055</name>
</gene>
<evidence type="ECO:0000313" key="3">
    <source>
        <dbReference type="EMBL" id="MBC5667156.1"/>
    </source>
</evidence>
<dbReference type="Gene3D" id="3.90.70.10">
    <property type="entry name" value="Cysteine proteinases"/>
    <property type="match status" value="1"/>
</dbReference>
<protein>
    <submittedName>
        <fullName evidence="3">C39 family peptidase</fullName>
    </submittedName>
</protein>